<comment type="caution">
    <text evidence="1">The sequence shown here is derived from an EMBL/GenBank/DDBJ whole genome shotgun (WGS) entry which is preliminary data.</text>
</comment>
<protein>
    <submittedName>
        <fullName evidence="1">Uncharacterized protein</fullName>
    </submittedName>
</protein>
<proteinExistence type="predicted"/>
<accession>A0A2W5CBG1</accession>
<organism evidence="1 2">
    <name type="scientific">Sphingomonas sanxanigenens</name>
    <dbReference type="NCBI Taxonomy" id="397260"/>
    <lineage>
        <taxon>Bacteria</taxon>
        <taxon>Pseudomonadati</taxon>
        <taxon>Pseudomonadota</taxon>
        <taxon>Alphaproteobacteria</taxon>
        <taxon>Sphingomonadales</taxon>
        <taxon>Sphingomonadaceae</taxon>
        <taxon>Sphingomonas</taxon>
    </lineage>
</organism>
<name>A0A2W5CBG1_9SPHN</name>
<reference evidence="1 2" key="1">
    <citation type="submission" date="2017-08" db="EMBL/GenBank/DDBJ databases">
        <title>Infants hospitalized years apart are colonized by the same room-sourced microbial strains.</title>
        <authorList>
            <person name="Brooks B."/>
            <person name="Olm M.R."/>
            <person name="Firek B.A."/>
            <person name="Baker R."/>
            <person name="Thomas B.C."/>
            <person name="Morowitz M.J."/>
            <person name="Banfield J.F."/>
        </authorList>
    </citation>
    <scope>NUCLEOTIDE SEQUENCE [LARGE SCALE GENOMIC DNA]</scope>
    <source>
        <strain evidence="1">S2_018_000_R2_101</strain>
    </source>
</reference>
<sequence length="61" mass="6772">MNEKMAREAILSRALCRERSGSPQTAPILRAVEAAIDRTPPTGRRTLAIGQPHVNHIRWLG</sequence>
<evidence type="ECO:0000313" key="2">
    <source>
        <dbReference type="Proteomes" id="UP000249066"/>
    </source>
</evidence>
<dbReference type="EMBL" id="QFNN01000006">
    <property type="protein sequence ID" value="PZO91668.1"/>
    <property type="molecule type" value="Genomic_DNA"/>
</dbReference>
<evidence type="ECO:0000313" key="1">
    <source>
        <dbReference type="EMBL" id="PZO91668.1"/>
    </source>
</evidence>
<dbReference type="Proteomes" id="UP000249066">
    <property type="component" value="Unassembled WGS sequence"/>
</dbReference>
<gene>
    <name evidence="1" type="ORF">DI623_02505</name>
</gene>
<dbReference type="AlphaFoldDB" id="A0A2W5CBG1"/>